<name>A0A2J6TSS7_9HELO</name>
<dbReference type="Proteomes" id="UP000235371">
    <property type="component" value="Unassembled WGS sequence"/>
</dbReference>
<evidence type="ECO:0000313" key="1">
    <source>
        <dbReference type="EMBL" id="PMD66071.1"/>
    </source>
</evidence>
<dbReference type="GeneID" id="36590497"/>
<sequence length="153" mass="16972">MQPVSGKEKYCRSYVPSYESGTYEGRMGNPGMLQRFYRDSAALAAVVAATRHHILRFPTPLTLWPSDPCRCLFNHLTFSGLNFFVKATITFSENVQACKEGFNGRAVVLEPFISLTGVVSVAGTWEIHETTDNLLDSRRLAAFGTKEDVSSIT</sequence>
<dbReference type="RefSeq" id="XP_024742975.1">
    <property type="nucleotide sequence ID" value="XM_024882420.1"/>
</dbReference>
<protein>
    <submittedName>
        <fullName evidence="1">Uncharacterized protein</fullName>
    </submittedName>
</protein>
<gene>
    <name evidence="1" type="ORF">K444DRAFT_624586</name>
</gene>
<organism evidence="1 2">
    <name type="scientific">Hyaloscypha bicolor E</name>
    <dbReference type="NCBI Taxonomy" id="1095630"/>
    <lineage>
        <taxon>Eukaryota</taxon>
        <taxon>Fungi</taxon>
        <taxon>Dikarya</taxon>
        <taxon>Ascomycota</taxon>
        <taxon>Pezizomycotina</taxon>
        <taxon>Leotiomycetes</taxon>
        <taxon>Helotiales</taxon>
        <taxon>Hyaloscyphaceae</taxon>
        <taxon>Hyaloscypha</taxon>
        <taxon>Hyaloscypha bicolor</taxon>
    </lineage>
</organism>
<accession>A0A2J6TSS7</accession>
<evidence type="ECO:0000313" key="2">
    <source>
        <dbReference type="Proteomes" id="UP000235371"/>
    </source>
</evidence>
<dbReference type="AlphaFoldDB" id="A0A2J6TSS7"/>
<dbReference type="InParanoid" id="A0A2J6TSS7"/>
<keyword evidence="2" id="KW-1185">Reference proteome</keyword>
<proteinExistence type="predicted"/>
<reference evidence="1 2" key="1">
    <citation type="submission" date="2016-04" db="EMBL/GenBank/DDBJ databases">
        <title>A degradative enzymes factory behind the ericoid mycorrhizal symbiosis.</title>
        <authorList>
            <consortium name="DOE Joint Genome Institute"/>
            <person name="Martino E."/>
            <person name="Morin E."/>
            <person name="Grelet G."/>
            <person name="Kuo A."/>
            <person name="Kohler A."/>
            <person name="Daghino S."/>
            <person name="Barry K."/>
            <person name="Choi C."/>
            <person name="Cichocki N."/>
            <person name="Clum A."/>
            <person name="Copeland A."/>
            <person name="Hainaut M."/>
            <person name="Haridas S."/>
            <person name="Labutti K."/>
            <person name="Lindquist E."/>
            <person name="Lipzen A."/>
            <person name="Khouja H.-R."/>
            <person name="Murat C."/>
            <person name="Ohm R."/>
            <person name="Olson A."/>
            <person name="Spatafora J."/>
            <person name="Veneault-Fourrey C."/>
            <person name="Henrissat B."/>
            <person name="Grigoriev I."/>
            <person name="Martin F."/>
            <person name="Perotto S."/>
        </authorList>
    </citation>
    <scope>NUCLEOTIDE SEQUENCE [LARGE SCALE GENOMIC DNA]</scope>
    <source>
        <strain evidence="1 2">E</strain>
    </source>
</reference>
<dbReference type="EMBL" id="KZ613745">
    <property type="protein sequence ID" value="PMD66071.1"/>
    <property type="molecule type" value="Genomic_DNA"/>
</dbReference>